<sequence length="505" mass="55470">MAKPLKVPRKVKWNSADHPRDRYGKFASKSLMLGSGQTLEWGGPNGEQLSYICNQYGNNPATLNPGNAILHMAARGKVFSKVDDPAIMRVHMMSDDDGNLMSVAGSEHGAFIVTDHNADGFDVPHSLSRGNAYQPQPQNLAEGETAWGGRAAALTGRSDGKTYNTLNARRAAAANEAAFEADGAQVCTIDPGDLADRVADVRRFYEDKCGMSRHEAENTGVYVYINGNGEMCVRPSMVPDEKNPDQMRLIKTPNTKSGTKAGGHAVKIPAKDITRMARAMQAEPGMDNVEFTVSHGTQTTDNGKPIGNALHFRSNYVSPTNHHEITMRGTIENSSHGVDEVQARSKVANPDGTMNFEKRRELDSKRAARRRRDAEPYRHPTTTTDAERFWRKLHGSTRDTPGRAELLEGDRFTFRTGSGYDTVFSGDTGRAVGVSISSKQGAAFHAMTIRHGGIMPTEDQISVRKGKARKTKRDIPDVYTVHWADGKVDRFTADGEPYSDDRQFD</sequence>
<evidence type="ECO:0000256" key="1">
    <source>
        <dbReference type="SAM" id="MobiDB-lite"/>
    </source>
</evidence>
<reference evidence="2 3" key="1">
    <citation type="submission" date="2017-10" db="EMBL/GenBank/DDBJ databases">
        <title>Bifidobacterium genomics.</title>
        <authorList>
            <person name="Lugli G.A."/>
            <person name="Milani C."/>
            <person name="Mancabelli L."/>
        </authorList>
    </citation>
    <scope>NUCLEOTIDE SEQUENCE [LARGE SCALE GENOMIC DNA]</scope>
    <source>
        <strain evidence="2 3">1747B</strain>
    </source>
</reference>
<feature type="region of interest" description="Disordered" evidence="1">
    <location>
        <begin position="350"/>
        <end position="380"/>
    </location>
</feature>
<feature type="compositionally biased region" description="Basic and acidic residues" evidence="1">
    <location>
        <begin position="356"/>
        <end position="378"/>
    </location>
</feature>
<organism evidence="2 3">
    <name type="scientific">Bifidobacterium pseudolongum subsp. globosum</name>
    <dbReference type="NCBI Taxonomy" id="1690"/>
    <lineage>
        <taxon>Bacteria</taxon>
        <taxon>Bacillati</taxon>
        <taxon>Actinomycetota</taxon>
        <taxon>Actinomycetes</taxon>
        <taxon>Bifidobacteriales</taxon>
        <taxon>Bifidobacteriaceae</taxon>
        <taxon>Bifidobacterium</taxon>
    </lineage>
</organism>
<proteinExistence type="predicted"/>
<dbReference type="Proteomes" id="UP000233722">
    <property type="component" value="Unassembled WGS sequence"/>
</dbReference>
<dbReference type="EMBL" id="PCHA01000038">
    <property type="protein sequence ID" value="PKU93143.1"/>
    <property type="molecule type" value="Genomic_DNA"/>
</dbReference>
<name>A0A2N3QNA4_9BIFI</name>
<protein>
    <submittedName>
        <fullName evidence="2">Uncharacterized protein</fullName>
    </submittedName>
</protein>
<comment type="caution">
    <text evidence="2">The sequence shown here is derived from an EMBL/GenBank/DDBJ whole genome shotgun (WGS) entry which is preliminary data.</text>
</comment>
<gene>
    <name evidence="2" type="ORF">CQR45_1813</name>
</gene>
<accession>A0A2N3QNA4</accession>
<dbReference type="AlphaFoldDB" id="A0A2N3QNA4"/>
<evidence type="ECO:0000313" key="2">
    <source>
        <dbReference type="EMBL" id="PKU93143.1"/>
    </source>
</evidence>
<evidence type="ECO:0000313" key="3">
    <source>
        <dbReference type="Proteomes" id="UP000233722"/>
    </source>
</evidence>